<gene>
    <name evidence="1" type="ORF">RJ639_022295</name>
</gene>
<sequence>MFKHDLEVFVEFVRGGEIKARDDESDGLGDVLGGREWGLKGRGGGVRREVGVDGPEGGELVGTVGGGEGGGRGGAGDGGGGGAAAAEAGVGVAAGGGSELPWIGGGWGGDWRRLSVLVWEDPPGEGSESGQKCNLGENWVPRLNIFAKNKHNVCEAVDDVWENGSPENDLQGAKAADNKEGAVRDINIV</sequence>
<name>A0AA89AHB3_9ASTE</name>
<evidence type="ECO:0000313" key="2">
    <source>
        <dbReference type="Proteomes" id="UP001188597"/>
    </source>
</evidence>
<accession>A0AA89AHB3</accession>
<reference evidence="1" key="1">
    <citation type="submission" date="2022-12" db="EMBL/GenBank/DDBJ databases">
        <title>Draft genome assemblies for two species of Escallonia (Escalloniales).</title>
        <authorList>
            <person name="Chanderbali A."/>
            <person name="Dervinis C."/>
            <person name="Anghel I."/>
            <person name="Soltis D."/>
            <person name="Soltis P."/>
            <person name="Zapata F."/>
        </authorList>
    </citation>
    <scope>NUCLEOTIDE SEQUENCE</scope>
    <source>
        <strain evidence="1">UCBG64.0493</strain>
        <tissue evidence="1">Leaf</tissue>
    </source>
</reference>
<dbReference type="AlphaFoldDB" id="A0AA89AHB3"/>
<evidence type="ECO:0000313" key="1">
    <source>
        <dbReference type="EMBL" id="KAK3002132.1"/>
    </source>
</evidence>
<keyword evidence="2" id="KW-1185">Reference proteome</keyword>
<dbReference type="Proteomes" id="UP001188597">
    <property type="component" value="Unassembled WGS sequence"/>
</dbReference>
<dbReference type="EMBL" id="JAVXUP010002647">
    <property type="protein sequence ID" value="KAK3002132.1"/>
    <property type="molecule type" value="Genomic_DNA"/>
</dbReference>
<protein>
    <submittedName>
        <fullName evidence="1">Uncharacterized protein</fullName>
    </submittedName>
</protein>
<comment type="caution">
    <text evidence="1">The sequence shown here is derived from an EMBL/GenBank/DDBJ whole genome shotgun (WGS) entry which is preliminary data.</text>
</comment>
<organism evidence="1 2">
    <name type="scientific">Escallonia herrerae</name>
    <dbReference type="NCBI Taxonomy" id="1293975"/>
    <lineage>
        <taxon>Eukaryota</taxon>
        <taxon>Viridiplantae</taxon>
        <taxon>Streptophyta</taxon>
        <taxon>Embryophyta</taxon>
        <taxon>Tracheophyta</taxon>
        <taxon>Spermatophyta</taxon>
        <taxon>Magnoliopsida</taxon>
        <taxon>eudicotyledons</taxon>
        <taxon>Gunneridae</taxon>
        <taxon>Pentapetalae</taxon>
        <taxon>asterids</taxon>
        <taxon>campanulids</taxon>
        <taxon>Escalloniales</taxon>
        <taxon>Escalloniaceae</taxon>
        <taxon>Escallonia</taxon>
    </lineage>
</organism>
<proteinExistence type="predicted"/>